<dbReference type="AlphaFoldDB" id="A0A9D3V617"/>
<keyword evidence="4" id="KW-1185">Reference proteome</keyword>
<evidence type="ECO:0000256" key="1">
    <source>
        <dbReference type="SAM" id="SignalP"/>
    </source>
</evidence>
<dbReference type="Gene3D" id="3.10.110.10">
    <property type="entry name" value="Ubiquitin Conjugating Enzyme"/>
    <property type="match status" value="1"/>
</dbReference>
<dbReference type="Proteomes" id="UP000828251">
    <property type="component" value="Unassembled WGS sequence"/>
</dbReference>
<name>A0A9D3V617_9ROSI</name>
<gene>
    <name evidence="3" type="ORF">J1N35_025300</name>
</gene>
<dbReference type="SUPFAM" id="SSF54495">
    <property type="entry name" value="UBC-like"/>
    <property type="match status" value="1"/>
</dbReference>
<dbReference type="EMBL" id="JAIQCV010000008">
    <property type="protein sequence ID" value="KAH1072972.1"/>
    <property type="molecule type" value="Genomic_DNA"/>
</dbReference>
<keyword evidence="1" id="KW-0732">Signal</keyword>
<accession>A0A9D3V617</accession>
<organism evidence="3 4">
    <name type="scientific">Gossypium stocksii</name>
    <dbReference type="NCBI Taxonomy" id="47602"/>
    <lineage>
        <taxon>Eukaryota</taxon>
        <taxon>Viridiplantae</taxon>
        <taxon>Streptophyta</taxon>
        <taxon>Embryophyta</taxon>
        <taxon>Tracheophyta</taxon>
        <taxon>Spermatophyta</taxon>
        <taxon>Magnoliopsida</taxon>
        <taxon>eudicotyledons</taxon>
        <taxon>Gunneridae</taxon>
        <taxon>Pentapetalae</taxon>
        <taxon>rosids</taxon>
        <taxon>malvids</taxon>
        <taxon>Malvales</taxon>
        <taxon>Malvaceae</taxon>
        <taxon>Malvoideae</taxon>
        <taxon>Gossypium</taxon>
    </lineage>
</organism>
<feature type="signal peptide" evidence="1">
    <location>
        <begin position="1"/>
        <end position="16"/>
    </location>
</feature>
<feature type="chain" id="PRO_5039555863" description="UBC core domain-containing protein" evidence="1">
    <location>
        <begin position="17"/>
        <end position="66"/>
    </location>
</feature>
<comment type="caution">
    <text evidence="3">The sequence shown here is derived from an EMBL/GenBank/DDBJ whole genome shotgun (WGS) entry which is preliminary data.</text>
</comment>
<dbReference type="Pfam" id="PF00179">
    <property type="entry name" value="UQ_con"/>
    <property type="match status" value="1"/>
</dbReference>
<feature type="domain" description="UBC core" evidence="2">
    <location>
        <begin position="25"/>
        <end position="59"/>
    </location>
</feature>
<protein>
    <recommendedName>
        <fullName evidence="2">UBC core domain-containing protein</fullName>
    </recommendedName>
</protein>
<evidence type="ECO:0000259" key="2">
    <source>
        <dbReference type="Pfam" id="PF00179"/>
    </source>
</evidence>
<reference evidence="3 4" key="1">
    <citation type="journal article" date="2021" name="Plant Biotechnol. J.">
        <title>Multi-omics assisted identification of the key and species-specific regulatory components of drought-tolerant mechanisms in Gossypium stocksii.</title>
        <authorList>
            <person name="Yu D."/>
            <person name="Ke L."/>
            <person name="Zhang D."/>
            <person name="Wu Y."/>
            <person name="Sun Y."/>
            <person name="Mei J."/>
            <person name="Sun J."/>
            <person name="Sun Y."/>
        </authorList>
    </citation>
    <scope>NUCLEOTIDE SEQUENCE [LARGE SCALE GENOMIC DNA]</scope>
    <source>
        <strain evidence="4">cv. E1</strain>
        <tissue evidence="3">Leaf</tissue>
    </source>
</reference>
<evidence type="ECO:0000313" key="4">
    <source>
        <dbReference type="Proteomes" id="UP000828251"/>
    </source>
</evidence>
<sequence>MFFCFLFLLKFQEFVAKPESLSLGWRPAITVKQILVRIQDLLDAPNAADPAQAEGYNILIHVCFLS</sequence>
<dbReference type="InterPro" id="IPR000608">
    <property type="entry name" value="UBC"/>
</dbReference>
<evidence type="ECO:0000313" key="3">
    <source>
        <dbReference type="EMBL" id="KAH1072972.1"/>
    </source>
</evidence>
<dbReference type="InterPro" id="IPR016135">
    <property type="entry name" value="UBQ-conjugating_enzyme/RWD"/>
</dbReference>
<proteinExistence type="predicted"/>